<dbReference type="AlphaFoldDB" id="A0A9P8M0N5"/>
<gene>
    <name evidence="1" type="ORF">SS50377_21019</name>
</gene>
<protein>
    <submittedName>
        <fullName evidence="1">Uncharacterized protein</fullName>
    </submittedName>
</protein>
<name>A0A9P8M0N5_9EUKA</name>
<dbReference type="GeneID" id="94295042"/>
<proteinExistence type="predicted"/>
<organism evidence="1 2">
    <name type="scientific">Spironucleus salmonicida</name>
    <dbReference type="NCBI Taxonomy" id="348837"/>
    <lineage>
        <taxon>Eukaryota</taxon>
        <taxon>Metamonada</taxon>
        <taxon>Diplomonadida</taxon>
        <taxon>Hexamitidae</taxon>
        <taxon>Hexamitinae</taxon>
        <taxon>Spironucleus</taxon>
    </lineage>
</organism>
<evidence type="ECO:0000313" key="2">
    <source>
        <dbReference type="Proteomes" id="UP000018208"/>
    </source>
</evidence>
<reference evidence="1 2" key="1">
    <citation type="journal article" date="2014" name="PLoS Genet.">
        <title>The Genome of Spironucleus salmonicida Highlights a Fish Pathogen Adapted to Fluctuating Environments.</title>
        <authorList>
            <person name="Xu F."/>
            <person name="Jerlstrom-Hultqvist J."/>
            <person name="Einarsson E."/>
            <person name="Astvaldsson A."/>
            <person name="Svard S.G."/>
            <person name="Andersson J.O."/>
        </authorList>
    </citation>
    <scope>NUCLEOTIDE SEQUENCE [LARGE SCALE GENOMIC DNA]</scope>
    <source>
        <strain evidence="1 2">ATCC 50377</strain>
    </source>
</reference>
<sequence>MDQQIFTKLQIIQILACSLQLLHNDQVGFYDVTNMAEYIMLQWPKDTLLTEKIITEYIQLQKDTLFTTTIDKELARMFLYLEGYFSVNNIDISKIKDLDIRISYKQQNSQQKIDLLCLSQHQQDQQNIQSKNQTESMYEQNLTVSQYINYSLSDDSMSQLLQKPQLLSEFI</sequence>
<evidence type="ECO:0000313" key="1">
    <source>
        <dbReference type="EMBL" id="KAH0577665.1"/>
    </source>
</evidence>
<dbReference type="EMBL" id="AUWU02000001">
    <property type="protein sequence ID" value="KAH0577665.1"/>
    <property type="molecule type" value="Genomic_DNA"/>
</dbReference>
<comment type="caution">
    <text evidence="1">The sequence shown here is derived from an EMBL/GenBank/DDBJ whole genome shotgun (WGS) entry which is preliminary data.</text>
</comment>
<dbReference type="KEGG" id="ssao:94295042"/>
<dbReference type="Proteomes" id="UP000018208">
    <property type="component" value="Unassembled WGS sequence"/>
</dbReference>
<dbReference type="RefSeq" id="XP_067768438.1">
    <property type="nucleotide sequence ID" value="XM_067904956.1"/>
</dbReference>
<keyword evidence="2" id="KW-1185">Reference proteome</keyword>
<accession>A0A9P8M0N5</accession>